<reference evidence="3" key="1">
    <citation type="journal article" date="2014" name="Science">
        <title>Ancient hybridizations among the ancestral genomes of bread wheat.</title>
        <authorList>
            <consortium name="International Wheat Genome Sequencing Consortium,"/>
            <person name="Marcussen T."/>
            <person name="Sandve S.R."/>
            <person name="Heier L."/>
            <person name="Spannagl M."/>
            <person name="Pfeifer M."/>
            <person name="Jakobsen K.S."/>
            <person name="Wulff B.B."/>
            <person name="Steuernagel B."/>
            <person name="Mayer K.F."/>
            <person name="Olsen O.A."/>
        </authorList>
    </citation>
    <scope>NUCLEOTIDE SEQUENCE [LARGE SCALE GENOMIC DNA]</scope>
    <source>
        <strain evidence="3">cv. AL8/78</strain>
    </source>
</reference>
<dbReference type="EnsemblPlants" id="AET1Gv20130800.12">
    <property type="protein sequence ID" value="AET1Gv20130800.12"/>
    <property type="gene ID" value="AET1Gv20130800"/>
</dbReference>
<reference evidence="2" key="5">
    <citation type="journal article" date="2021" name="G3 (Bethesda)">
        <title>Aegilops tauschii genome assembly Aet v5.0 features greater sequence contiguity and improved annotation.</title>
        <authorList>
            <person name="Wang L."/>
            <person name="Zhu T."/>
            <person name="Rodriguez J.C."/>
            <person name="Deal K.R."/>
            <person name="Dubcovsky J."/>
            <person name="McGuire P.E."/>
            <person name="Lux T."/>
            <person name="Spannagl M."/>
            <person name="Mayer K.F.X."/>
            <person name="Baldrich P."/>
            <person name="Meyers B.C."/>
            <person name="Huo N."/>
            <person name="Gu Y.Q."/>
            <person name="Zhou H."/>
            <person name="Devos K.M."/>
            <person name="Bennetzen J.L."/>
            <person name="Unver T."/>
            <person name="Budak H."/>
            <person name="Gulick P.J."/>
            <person name="Galiba G."/>
            <person name="Kalapos B."/>
            <person name="Nelson D.R."/>
            <person name="Li P."/>
            <person name="You F.M."/>
            <person name="Luo M.C."/>
            <person name="Dvorak J."/>
        </authorList>
    </citation>
    <scope>NUCLEOTIDE SEQUENCE [LARGE SCALE GENOMIC DNA]</scope>
    <source>
        <strain evidence="2">cv. AL8/78</strain>
    </source>
</reference>
<dbReference type="Gramene" id="AET1Gv20130800.12">
    <property type="protein sequence ID" value="AET1Gv20130800.12"/>
    <property type="gene ID" value="AET1Gv20130800"/>
</dbReference>
<feature type="region of interest" description="Disordered" evidence="1">
    <location>
        <begin position="1"/>
        <end position="25"/>
    </location>
</feature>
<proteinExistence type="predicted"/>
<organism evidence="2 3">
    <name type="scientific">Aegilops tauschii subsp. strangulata</name>
    <name type="common">Goatgrass</name>
    <dbReference type="NCBI Taxonomy" id="200361"/>
    <lineage>
        <taxon>Eukaryota</taxon>
        <taxon>Viridiplantae</taxon>
        <taxon>Streptophyta</taxon>
        <taxon>Embryophyta</taxon>
        <taxon>Tracheophyta</taxon>
        <taxon>Spermatophyta</taxon>
        <taxon>Magnoliopsida</taxon>
        <taxon>Liliopsida</taxon>
        <taxon>Poales</taxon>
        <taxon>Poaceae</taxon>
        <taxon>BOP clade</taxon>
        <taxon>Pooideae</taxon>
        <taxon>Triticodae</taxon>
        <taxon>Triticeae</taxon>
        <taxon>Triticinae</taxon>
        <taxon>Aegilops</taxon>
    </lineage>
</organism>
<reference evidence="2" key="4">
    <citation type="submission" date="2019-03" db="UniProtKB">
        <authorList>
            <consortium name="EnsemblPlants"/>
        </authorList>
    </citation>
    <scope>IDENTIFICATION</scope>
</reference>
<evidence type="ECO:0000256" key="1">
    <source>
        <dbReference type="SAM" id="MobiDB-lite"/>
    </source>
</evidence>
<reference evidence="3" key="2">
    <citation type="journal article" date="2017" name="Nat. Plants">
        <title>The Aegilops tauschii genome reveals multiple impacts of transposons.</title>
        <authorList>
            <person name="Zhao G."/>
            <person name="Zou C."/>
            <person name="Li K."/>
            <person name="Wang K."/>
            <person name="Li T."/>
            <person name="Gao L."/>
            <person name="Zhang X."/>
            <person name="Wang H."/>
            <person name="Yang Z."/>
            <person name="Liu X."/>
            <person name="Jiang W."/>
            <person name="Mao L."/>
            <person name="Kong X."/>
            <person name="Jiao Y."/>
            <person name="Jia J."/>
        </authorList>
    </citation>
    <scope>NUCLEOTIDE SEQUENCE [LARGE SCALE GENOMIC DNA]</scope>
    <source>
        <strain evidence="3">cv. AL8/78</strain>
    </source>
</reference>
<reference evidence="2" key="3">
    <citation type="journal article" date="2017" name="Nature">
        <title>Genome sequence of the progenitor of the wheat D genome Aegilops tauschii.</title>
        <authorList>
            <person name="Luo M.C."/>
            <person name="Gu Y.Q."/>
            <person name="Puiu D."/>
            <person name="Wang H."/>
            <person name="Twardziok S.O."/>
            <person name="Deal K.R."/>
            <person name="Huo N."/>
            <person name="Zhu T."/>
            <person name="Wang L."/>
            <person name="Wang Y."/>
            <person name="McGuire P.E."/>
            <person name="Liu S."/>
            <person name="Long H."/>
            <person name="Ramasamy R.K."/>
            <person name="Rodriguez J.C."/>
            <person name="Van S.L."/>
            <person name="Yuan L."/>
            <person name="Wang Z."/>
            <person name="Xia Z."/>
            <person name="Xiao L."/>
            <person name="Anderson O.D."/>
            <person name="Ouyang S."/>
            <person name="Liang Y."/>
            <person name="Zimin A.V."/>
            <person name="Pertea G."/>
            <person name="Qi P."/>
            <person name="Bennetzen J.L."/>
            <person name="Dai X."/>
            <person name="Dawson M.W."/>
            <person name="Muller H.G."/>
            <person name="Kugler K."/>
            <person name="Rivarola-Duarte L."/>
            <person name="Spannagl M."/>
            <person name="Mayer K.F.X."/>
            <person name="Lu F.H."/>
            <person name="Bevan M.W."/>
            <person name="Leroy P."/>
            <person name="Li P."/>
            <person name="You F.M."/>
            <person name="Sun Q."/>
            <person name="Liu Z."/>
            <person name="Lyons E."/>
            <person name="Wicker T."/>
            <person name="Salzberg S.L."/>
            <person name="Devos K.M."/>
            <person name="Dvorak J."/>
        </authorList>
    </citation>
    <scope>NUCLEOTIDE SEQUENCE [LARGE SCALE GENOMIC DNA]</scope>
    <source>
        <strain evidence="2">cv. AL8/78</strain>
    </source>
</reference>
<evidence type="ECO:0000313" key="3">
    <source>
        <dbReference type="Proteomes" id="UP000015105"/>
    </source>
</evidence>
<protein>
    <submittedName>
        <fullName evidence="2">Uncharacterized protein</fullName>
    </submittedName>
</protein>
<keyword evidence="3" id="KW-1185">Reference proteome</keyword>
<dbReference type="AlphaFoldDB" id="A0A452XRA7"/>
<name>A0A452XRA7_AEGTS</name>
<accession>A0A452XRA7</accession>
<sequence>GRATSAPGSPNGSTATSKVRSPSSLRQPIYAPRSQCLLGTSLIIFRGQKFACCPQLWALSYATARRWPQPHSVEQVAGIRRGRPISTLPPLLPTTATRLAEAALTTHAAEARVAPRASPASTDGGGDEGTAAAALELVPPISSHLRFCRVSFDLS</sequence>
<evidence type="ECO:0000313" key="2">
    <source>
        <dbReference type="EnsemblPlants" id="AET1Gv20130800.12"/>
    </source>
</evidence>
<dbReference type="Proteomes" id="UP000015105">
    <property type="component" value="Chromosome 1D"/>
</dbReference>